<dbReference type="PROSITE" id="PS50807">
    <property type="entry name" value="GCM"/>
    <property type="match status" value="1"/>
</dbReference>
<evidence type="ECO:0000256" key="1">
    <source>
        <dbReference type="ARBA" id="ARBA00022473"/>
    </source>
</evidence>
<dbReference type="GO" id="GO:0000978">
    <property type="term" value="F:RNA polymerase II cis-regulatory region sequence-specific DNA binding"/>
    <property type="evidence" value="ECO:0007669"/>
    <property type="project" value="TreeGrafter"/>
</dbReference>
<dbReference type="InterPro" id="IPR039791">
    <property type="entry name" value="GCM"/>
</dbReference>
<reference evidence="8" key="2">
    <citation type="submission" date="2020-11" db="EMBL/GenBank/DDBJ databases">
        <authorList>
            <person name="McCartney M.A."/>
            <person name="Auch B."/>
            <person name="Kono T."/>
            <person name="Mallez S."/>
            <person name="Becker A."/>
            <person name="Gohl D.M."/>
            <person name="Silverstein K.A.T."/>
            <person name="Koren S."/>
            <person name="Bechman K.B."/>
            <person name="Herman A."/>
            <person name="Abrahante J.E."/>
            <person name="Garbe J."/>
        </authorList>
    </citation>
    <scope>NUCLEOTIDE SEQUENCE</scope>
    <source>
        <strain evidence="8">Duluth1</strain>
        <tissue evidence="8">Whole animal</tissue>
    </source>
</reference>
<dbReference type="InterPro" id="IPR043020">
    <property type="entry name" value="GCM_large"/>
</dbReference>
<keyword evidence="4" id="KW-0804">Transcription</keyword>
<keyword evidence="6" id="KW-1133">Transmembrane helix</keyword>
<dbReference type="Pfam" id="PF03615">
    <property type="entry name" value="GCM"/>
    <property type="match status" value="1"/>
</dbReference>
<dbReference type="SUPFAM" id="SSF90073">
    <property type="entry name" value="GCM domain"/>
    <property type="match status" value="1"/>
</dbReference>
<dbReference type="EMBL" id="JAIWYP010000006">
    <property type="protein sequence ID" value="KAH3809266.1"/>
    <property type="molecule type" value="Genomic_DNA"/>
</dbReference>
<proteinExistence type="predicted"/>
<dbReference type="Gene3D" id="2.20.25.670">
    <property type="entry name" value="GCM domain, large subdomain"/>
    <property type="match status" value="1"/>
</dbReference>
<keyword evidence="6" id="KW-0472">Membrane</keyword>
<dbReference type="GO" id="GO:0042063">
    <property type="term" value="P:gliogenesis"/>
    <property type="evidence" value="ECO:0007669"/>
    <property type="project" value="TreeGrafter"/>
</dbReference>
<evidence type="ECO:0000313" key="8">
    <source>
        <dbReference type="EMBL" id="KAH3809266.1"/>
    </source>
</evidence>
<evidence type="ECO:0000256" key="3">
    <source>
        <dbReference type="ARBA" id="ARBA00023125"/>
    </source>
</evidence>
<reference evidence="8" key="1">
    <citation type="journal article" date="2019" name="bioRxiv">
        <title>The Genome of the Zebra Mussel, Dreissena polymorpha: A Resource for Invasive Species Research.</title>
        <authorList>
            <person name="McCartney M.A."/>
            <person name="Auch B."/>
            <person name="Kono T."/>
            <person name="Mallez S."/>
            <person name="Zhang Y."/>
            <person name="Obille A."/>
            <person name="Becker A."/>
            <person name="Abrahante J.E."/>
            <person name="Garbe J."/>
            <person name="Badalamenti J.P."/>
            <person name="Herman A."/>
            <person name="Mangelson H."/>
            <person name="Liachko I."/>
            <person name="Sullivan S."/>
            <person name="Sone E.D."/>
            <person name="Koren S."/>
            <person name="Silverstein K.A.T."/>
            <person name="Beckman K.B."/>
            <person name="Gohl D.M."/>
        </authorList>
    </citation>
    <scope>NUCLEOTIDE SEQUENCE</scope>
    <source>
        <strain evidence="8">Duluth1</strain>
        <tissue evidence="8">Whole animal</tissue>
    </source>
</reference>
<keyword evidence="3" id="KW-0238">DNA-binding</keyword>
<name>A0A9D4G2W2_DREPO</name>
<evidence type="ECO:0000256" key="5">
    <source>
        <dbReference type="ARBA" id="ARBA00023242"/>
    </source>
</evidence>
<gene>
    <name evidence="8" type="ORF">DPMN_137627</name>
    <name evidence="9" type="ORF">DPMN_137727</name>
</gene>
<dbReference type="EMBL" id="JAIWYP010000006">
    <property type="protein sequence ID" value="KAH3809364.1"/>
    <property type="molecule type" value="Genomic_DNA"/>
</dbReference>
<dbReference type="GO" id="GO:0001228">
    <property type="term" value="F:DNA-binding transcription activator activity, RNA polymerase II-specific"/>
    <property type="evidence" value="ECO:0007669"/>
    <property type="project" value="InterPro"/>
</dbReference>
<feature type="domain" description="GCM" evidence="7">
    <location>
        <begin position="1"/>
        <end position="60"/>
    </location>
</feature>
<evidence type="ECO:0000256" key="2">
    <source>
        <dbReference type="ARBA" id="ARBA00023015"/>
    </source>
</evidence>
<keyword evidence="6" id="KW-0812">Transmembrane</keyword>
<evidence type="ECO:0000313" key="9">
    <source>
        <dbReference type="EMBL" id="KAH3809364.1"/>
    </source>
</evidence>
<organism evidence="8 10">
    <name type="scientific">Dreissena polymorpha</name>
    <name type="common">Zebra mussel</name>
    <name type="synonym">Mytilus polymorpha</name>
    <dbReference type="NCBI Taxonomy" id="45954"/>
    <lineage>
        <taxon>Eukaryota</taxon>
        <taxon>Metazoa</taxon>
        <taxon>Spiralia</taxon>
        <taxon>Lophotrochozoa</taxon>
        <taxon>Mollusca</taxon>
        <taxon>Bivalvia</taxon>
        <taxon>Autobranchia</taxon>
        <taxon>Heteroconchia</taxon>
        <taxon>Euheterodonta</taxon>
        <taxon>Imparidentia</taxon>
        <taxon>Neoheterodontei</taxon>
        <taxon>Myida</taxon>
        <taxon>Dreissenoidea</taxon>
        <taxon>Dreissenidae</taxon>
        <taxon>Dreissena</taxon>
    </lineage>
</organism>
<comment type="caution">
    <text evidence="8">The sequence shown here is derived from an EMBL/GenBank/DDBJ whole genome shotgun (WGS) entry which is preliminary data.</text>
</comment>
<evidence type="ECO:0000313" key="10">
    <source>
        <dbReference type="Proteomes" id="UP000828390"/>
    </source>
</evidence>
<dbReference type="PANTHER" id="PTHR12414">
    <property type="entry name" value="GLIAL CELLS MISSING RELATED/GLIDE"/>
    <property type="match status" value="1"/>
</dbReference>
<evidence type="ECO:0000256" key="6">
    <source>
        <dbReference type="SAM" id="Phobius"/>
    </source>
</evidence>
<keyword evidence="10" id="KW-1185">Reference proteome</keyword>
<feature type="transmembrane region" description="Helical" evidence="6">
    <location>
        <begin position="74"/>
        <end position="95"/>
    </location>
</feature>
<dbReference type="GO" id="GO:0005634">
    <property type="term" value="C:nucleus"/>
    <property type="evidence" value="ECO:0007669"/>
    <property type="project" value="TreeGrafter"/>
</dbReference>
<protein>
    <recommendedName>
        <fullName evidence="7">GCM domain-containing protein</fullName>
    </recommendedName>
</protein>
<keyword evidence="2" id="KW-0805">Transcription regulation</keyword>
<sequence>MCPNANCSGVLDLLPCRGHSGYPVTHFWRHHRGAIYFQAKGIHDHPKPELKASAEARRHQRTLRSQKMAEVRTSAWIAIILVTAYFLLLNLSLYVNNLTILYS</sequence>
<accession>A0A9D4G2W2</accession>
<keyword evidence="1" id="KW-0217">Developmental protein</keyword>
<dbReference type="PANTHER" id="PTHR12414:SF8">
    <property type="entry name" value="TRANSCRIPTION FACTOR GLIAL CELLS MISSING-RELATED"/>
    <property type="match status" value="1"/>
</dbReference>
<evidence type="ECO:0000256" key="4">
    <source>
        <dbReference type="ARBA" id="ARBA00023163"/>
    </source>
</evidence>
<dbReference type="InterPro" id="IPR003902">
    <property type="entry name" value="Tscrpt_reg_GCM"/>
</dbReference>
<dbReference type="InterPro" id="IPR036115">
    <property type="entry name" value="GCM_dom_sf"/>
</dbReference>
<keyword evidence="5" id="KW-0539">Nucleus</keyword>
<dbReference type="AlphaFoldDB" id="A0A9D4G2W2"/>
<dbReference type="Proteomes" id="UP000828390">
    <property type="component" value="Unassembled WGS sequence"/>
</dbReference>
<evidence type="ECO:0000259" key="7">
    <source>
        <dbReference type="PROSITE" id="PS50807"/>
    </source>
</evidence>